<gene>
    <name evidence="1" type="ORF">DFL_006592</name>
</gene>
<dbReference type="GeneID" id="93588903"/>
<protein>
    <recommendedName>
        <fullName evidence="3">F-box domain-containing protein</fullName>
    </recommendedName>
</protein>
<name>A0A436ZTC5_ARTFL</name>
<dbReference type="EMBL" id="SAEB01000009">
    <property type="protein sequence ID" value="RVD82158.1"/>
    <property type="molecule type" value="Genomic_DNA"/>
</dbReference>
<reference evidence="1 2" key="1">
    <citation type="submission" date="2019-01" db="EMBL/GenBank/DDBJ databases">
        <title>Intercellular communication is required for trap formation in the nematode-trapping fungus Duddingtonia flagrans.</title>
        <authorList>
            <person name="Youssar L."/>
            <person name="Wernet V."/>
            <person name="Hensel N."/>
            <person name="Hildebrandt H.-G."/>
            <person name="Fischer R."/>
        </authorList>
    </citation>
    <scope>NUCLEOTIDE SEQUENCE [LARGE SCALE GENOMIC DNA]</scope>
    <source>
        <strain evidence="1 2">CBS H-5679</strain>
    </source>
</reference>
<dbReference type="RefSeq" id="XP_067487702.1">
    <property type="nucleotide sequence ID" value="XM_067636045.1"/>
</dbReference>
<evidence type="ECO:0000313" key="1">
    <source>
        <dbReference type="EMBL" id="RVD82158.1"/>
    </source>
</evidence>
<comment type="caution">
    <text evidence="1">The sequence shown here is derived from an EMBL/GenBank/DDBJ whole genome shotgun (WGS) entry which is preliminary data.</text>
</comment>
<evidence type="ECO:0000313" key="2">
    <source>
        <dbReference type="Proteomes" id="UP000283090"/>
    </source>
</evidence>
<evidence type="ECO:0008006" key="3">
    <source>
        <dbReference type="Google" id="ProtNLM"/>
    </source>
</evidence>
<sequence>MEVRTPQTLHLSRNAIHENAPQCTTTTRSYLLSIPPEILRYILEYTLLVGGLPNVALTCRALNPLATEILYRTVTINTSFSGFFIYQIESLLHLNHSGLQYIRNLRIQDNYVYDDFPEGIDFGDGASFARPIMEMHLRLLLRRLKLGQLREFHILTHQEDPLRTIPNTLVGQLAGVKHLSLPAELVRTCDWVTDSKITFRGLESFRLTNICNSQDFIDLWRFLENSVSSLKTLYLSSIFKHGEITGDLLSLNSIDPVFLIDLKDILPKLLAMKTSLRLTNLRSLQLFGSCHSETLNEAIPMLQPLETLYLYPYYKSHGAAPEKLSFSILNNHKDTLRRFWFEDPKFSLVSFDAASDSSITKLEMNSFPKVEEVSVTTGNIHQLEYLQLGLPINTRLLRILDAFPSSIHKPYGLTEYALTVVKTHIASLNGQKPALSLISIGPYYPSLDTQSFVSDDVRIKFLVKYDEDKDTVWYPVLMEVETKTVEERFPECDIVHAERPEGPWQPG</sequence>
<organism evidence="1 2">
    <name type="scientific">Arthrobotrys flagrans</name>
    <name type="common">Nematode-trapping fungus</name>
    <name type="synonym">Trichothecium flagrans</name>
    <dbReference type="NCBI Taxonomy" id="97331"/>
    <lineage>
        <taxon>Eukaryota</taxon>
        <taxon>Fungi</taxon>
        <taxon>Dikarya</taxon>
        <taxon>Ascomycota</taxon>
        <taxon>Pezizomycotina</taxon>
        <taxon>Orbiliomycetes</taxon>
        <taxon>Orbiliales</taxon>
        <taxon>Orbiliaceae</taxon>
        <taxon>Arthrobotrys</taxon>
    </lineage>
</organism>
<accession>A0A436ZTC5</accession>
<proteinExistence type="predicted"/>
<dbReference type="OrthoDB" id="10577771at2759"/>
<dbReference type="Proteomes" id="UP000283090">
    <property type="component" value="Unassembled WGS sequence"/>
</dbReference>
<dbReference type="AlphaFoldDB" id="A0A436ZTC5"/>
<dbReference type="VEuPathDB" id="FungiDB:DFL_006592"/>
<keyword evidence="2" id="KW-1185">Reference proteome</keyword>